<keyword evidence="1" id="KW-0732">Signal</keyword>
<evidence type="ECO:0008006" key="4">
    <source>
        <dbReference type="Google" id="ProtNLM"/>
    </source>
</evidence>
<proteinExistence type="predicted"/>
<evidence type="ECO:0000313" key="3">
    <source>
        <dbReference type="Proteomes" id="UP001652504"/>
    </source>
</evidence>
<protein>
    <recommendedName>
        <fullName evidence="4">DUF4189 domain-containing protein</fullName>
    </recommendedName>
</protein>
<organism evidence="2 3">
    <name type="scientific">Fluctibacter corallii</name>
    <dbReference type="NCBI Taxonomy" id="2984329"/>
    <lineage>
        <taxon>Bacteria</taxon>
        <taxon>Pseudomonadati</taxon>
        <taxon>Pseudomonadota</taxon>
        <taxon>Gammaproteobacteria</taxon>
        <taxon>Alteromonadales</taxon>
        <taxon>Alteromonadaceae</taxon>
        <taxon>Fluctibacter</taxon>
    </lineage>
</organism>
<dbReference type="EMBL" id="JAOWKX010000003">
    <property type="protein sequence ID" value="MCV2884664.1"/>
    <property type="molecule type" value="Genomic_DNA"/>
</dbReference>
<feature type="chain" id="PRO_5046900947" description="DUF4189 domain-containing protein" evidence="1">
    <location>
        <begin position="22"/>
        <end position="330"/>
    </location>
</feature>
<feature type="signal peptide" evidence="1">
    <location>
        <begin position="1"/>
        <end position="21"/>
    </location>
</feature>
<name>A0ABT3A7W6_9ALTE</name>
<reference evidence="2 3" key="1">
    <citation type="submission" date="2022-10" db="EMBL/GenBank/DDBJ databases">
        <title>Aestuariibacter sp. AA17 isolated from Montipora capitata coral fragment.</title>
        <authorList>
            <person name="Emsley S.A."/>
            <person name="Pfannmuller K.M."/>
            <person name="Loughran R.M."/>
            <person name="Shlafstein M."/>
            <person name="Papke E."/>
            <person name="Saw J.H."/>
            <person name="Ushijima B."/>
            <person name="Videau P."/>
        </authorList>
    </citation>
    <scope>NUCLEOTIDE SEQUENCE [LARGE SCALE GENOMIC DNA]</scope>
    <source>
        <strain evidence="2 3">AA17</strain>
    </source>
</reference>
<evidence type="ECO:0000313" key="2">
    <source>
        <dbReference type="EMBL" id="MCV2884664.1"/>
    </source>
</evidence>
<dbReference type="RefSeq" id="WP_263711941.1">
    <property type="nucleotide sequence ID" value="NZ_JAOWKX010000003.1"/>
</dbReference>
<comment type="caution">
    <text evidence="2">The sequence shown here is derived from an EMBL/GenBank/DDBJ whole genome shotgun (WGS) entry which is preliminary data.</text>
</comment>
<evidence type="ECO:0000256" key="1">
    <source>
        <dbReference type="SAM" id="SignalP"/>
    </source>
</evidence>
<dbReference type="Proteomes" id="UP001652504">
    <property type="component" value="Unassembled WGS sequence"/>
</dbReference>
<accession>A0ABT3A7W6</accession>
<keyword evidence="3" id="KW-1185">Reference proteome</keyword>
<sequence>MVNLIVFSIVCLAFTVQQAVAQQVPSSLPSEAAIEAYLKYQSRPAYSAFAVSPLGVYGESWSYGLISSADDAAISQCEEKQPDAPCYVVARDGESLHETTDVFSLRQHLTQERLKPWEPIEAFHVAMQVANNLEQAKAYRTYLTRNGNKAFAIAFGGAWGEAYGETNAHRAQHLALQSCEQKQGKQGQCQIIDTNQQATMGRIKSTILANADNDIRPLQAPTPDNSQRLAELAKTLLGDKWHDYQNATRHKAFAISQFGAIGIVQDHATPTVAEEAAILKCEGVNALREAMPHLQDQIAPCVAVAVNNDFNEANIKQITQSLDDQSSDTN</sequence>
<gene>
    <name evidence="2" type="ORF">OE749_08145</name>
</gene>